<reference evidence="8" key="1">
    <citation type="journal article" date="2020" name="Stud. Mycol.">
        <title>101 Dothideomycetes genomes: a test case for predicting lifestyles and emergence of pathogens.</title>
        <authorList>
            <person name="Haridas S."/>
            <person name="Albert R."/>
            <person name="Binder M."/>
            <person name="Bloem J."/>
            <person name="Labutti K."/>
            <person name="Salamov A."/>
            <person name="Andreopoulos B."/>
            <person name="Baker S."/>
            <person name="Barry K."/>
            <person name="Bills G."/>
            <person name="Bluhm B."/>
            <person name="Cannon C."/>
            <person name="Castanera R."/>
            <person name="Culley D."/>
            <person name="Daum C."/>
            <person name="Ezra D."/>
            <person name="Gonzalez J."/>
            <person name="Henrissat B."/>
            <person name="Kuo A."/>
            <person name="Liang C."/>
            <person name="Lipzen A."/>
            <person name="Lutzoni F."/>
            <person name="Magnuson J."/>
            <person name="Mondo S."/>
            <person name="Nolan M."/>
            <person name="Ohm R."/>
            <person name="Pangilinan J."/>
            <person name="Park H.-J."/>
            <person name="Ramirez L."/>
            <person name="Alfaro M."/>
            <person name="Sun H."/>
            <person name="Tritt A."/>
            <person name="Yoshinaga Y."/>
            <person name="Zwiers L.-H."/>
            <person name="Turgeon B."/>
            <person name="Goodwin S."/>
            <person name="Spatafora J."/>
            <person name="Crous P."/>
            <person name="Grigoriev I."/>
        </authorList>
    </citation>
    <scope>NUCLEOTIDE SEQUENCE</scope>
    <source>
        <strain evidence="8">CBS 113389</strain>
    </source>
</reference>
<dbReference type="SUPFAM" id="SSF54373">
    <property type="entry name" value="FAD-linked reductases, C-terminal domain"/>
    <property type="match status" value="1"/>
</dbReference>
<accession>A0A6A6PUH0</accession>
<evidence type="ECO:0000256" key="4">
    <source>
        <dbReference type="ARBA" id="ARBA00022827"/>
    </source>
</evidence>
<dbReference type="InterPro" id="IPR002938">
    <property type="entry name" value="FAD-bd"/>
</dbReference>
<evidence type="ECO:0000313" key="8">
    <source>
        <dbReference type="EMBL" id="KAF2483730.1"/>
    </source>
</evidence>
<keyword evidence="6" id="KW-0503">Monooxygenase</keyword>
<dbReference type="OrthoDB" id="417877at2759"/>
<evidence type="ECO:0000313" key="9">
    <source>
        <dbReference type="Proteomes" id="UP000799767"/>
    </source>
</evidence>
<dbReference type="GeneID" id="54470651"/>
<proteinExistence type="inferred from homology"/>
<dbReference type="SUPFAM" id="SSF51905">
    <property type="entry name" value="FAD/NAD(P)-binding domain"/>
    <property type="match status" value="1"/>
</dbReference>
<keyword evidence="5" id="KW-0560">Oxidoreductase</keyword>
<dbReference type="GO" id="GO:0071949">
    <property type="term" value="F:FAD binding"/>
    <property type="evidence" value="ECO:0007669"/>
    <property type="project" value="InterPro"/>
</dbReference>
<keyword evidence="3" id="KW-0285">Flavoprotein</keyword>
<dbReference type="InterPro" id="IPR036188">
    <property type="entry name" value="FAD/NAD-bd_sf"/>
</dbReference>
<keyword evidence="9" id="KW-1185">Reference proteome</keyword>
<dbReference type="AlphaFoldDB" id="A0A6A6PUH0"/>
<feature type="domain" description="FAD-binding" evidence="7">
    <location>
        <begin position="8"/>
        <end position="370"/>
    </location>
</feature>
<evidence type="ECO:0000256" key="1">
    <source>
        <dbReference type="ARBA" id="ARBA00001974"/>
    </source>
</evidence>
<dbReference type="Pfam" id="PF01494">
    <property type="entry name" value="FAD_binding_3"/>
    <property type="match status" value="1"/>
</dbReference>
<dbReference type="RefSeq" id="XP_033590300.1">
    <property type="nucleotide sequence ID" value="XM_033729649.1"/>
</dbReference>
<evidence type="ECO:0000259" key="7">
    <source>
        <dbReference type="Pfam" id="PF01494"/>
    </source>
</evidence>
<gene>
    <name evidence="8" type="ORF">BDY17DRAFT_153308</name>
</gene>
<comment type="similarity">
    <text evidence="2">Belongs to the paxM FAD-dependent monooxygenase family.</text>
</comment>
<dbReference type="Proteomes" id="UP000799767">
    <property type="component" value="Unassembled WGS sequence"/>
</dbReference>
<comment type="cofactor">
    <cofactor evidence="1">
        <name>FAD</name>
        <dbReference type="ChEBI" id="CHEBI:57692"/>
    </cofactor>
</comment>
<dbReference type="PANTHER" id="PTHR13789">
    <property type="entry name" value="MONOOXYGENASE"/>
    <property type="match status" value="1"/>
</dbReference>
<dbReference type="InterPro" id="IPR050493">
    <property type="entry name" value="FAD-dep_Monooxygenase_BioMet"/>
</dbReference>
<evidence type="ECO:0000256" key="6">
    <source>
        <dbReference type="ARBA" id="ARBA00023033"/>
    </source>
</evidence>
<dbReference type="PANTHER" id="PTHR13789:SF318">
    <property type="entry name" value="GERANYLGERANYL DIPHOSPHATE REDUCTASE"/>
    <property type="match status" value="1"/>
</dbReference>
<dbReference type="Gene3D" id="3.50.50.60">
    <property type="entry name" value="FAD/NAD(P)-binding domain"/>
    <property type="match status" value="1"/>
</dbReference>
<evidence type="ECO:0000256" key="2">
    <source>
        <dbReference type="ARBA" id="ARBA00007992"/>
    </source>
</evidence>
<keyword evidence="4" id="KW-0274">FAD</keyword>
<dbReference type="GO" id="GO:0004497">
    <property type="term" value="F:monooxygenase activity"/>
    <property type="evidence" value="ECO:0007669"/>
    <property type="project" value="UniProtKB-KW"/>
</dbReference>
<dbReference type="EMBL" id="MU001635">
    <property type="protein sequence ID" value="KAF2483730.1"/>
    <property type="molecule type" value="Genomic_DNA"/>
</dbReference>
<protein>
    <recommendedName>
        <fullName evidence="7">FAD-binding domain-containing protein</fullName>
    </recommendedName>
</protein>
<dbReference type="PRINTS" id="PR00420">
    <property type="entry name" value="RNGMNOXGNASE"/>
</dbReference>
<evidence type="ECO:0000256" key="5">
    <source>
        <dbReference type="ARBA" id="ARBA00023002"/>
    </source>
</evidence>
<organism evidence="8 9">
    <name type="scientific">Neohortaea acidophila</name>
    <dbReference type="NCBI Taxonomy" id="245834"/>
    <lineage>
        <taxon>Eukaryota</taxon>
        <taxon>Fungi</taxon>
        <taxon>Dikarya</taxon>
        <taxon>Ascomycota</taxon>
        <taxon>Pezizomycotina</taxon>
        <taxon>Dothideomycetes</taxon>
        <taxon>Dothideomycetidae</taxon>
        <taxon>Mycosphaerellales</taxon>
        <taxon>Teratosphaeriaceae</taxon>
        <taxon>Neohortaea</taxon>
    </lineage>
</organism>
<evidence type="ECO:0000256" key="3">
    <source>
        <dbReference type="ARBA" id="ARBA00022630"/>
    </source>
</evidence>
<name>A0A6A6PUH0_9PEZI</name>
<sequence>MSETNSFSIAIVGGGLGGLFAALCIHHHCASSSISKPIKIDVYEQAAEYKEIGAGIAVGISAVRLVDELGLLDDIYAIAGTRPGSNATLVYRRFDSGDEIFRMPVPKPGDMQVAACARTGLLDLFKTAVERRGAATLHTRKACQRVEDDGEHITLSFADGTTALADLVIACDGIHSAIRDQFVADPAVYSGQVAYRDVIPRASLGALPDNGATMWLAKHKHLLVYPISRGEEFNFVAFIDQPEREARDVRESWVTTCERAEVQAAFAEHEEGAQAILRALSDRPAKWRINDREPLDQWHFMGGKVMLLGDAAHAMLPHLGAGCSQSMEDGWVLGRALSDHFRGGTSSRLPTLEAVASLYQAARLPRAQKTQTASRAVGKVYGFQAEDLVDLPFDDCCPLIAGRVREAMMSSWYGDVDVGYENERAKRTSN</sequence>